<dbReference type="InterPro" id="IPR001452">
    <property type="entry name" value="SH3_domain"/>
</dbReference>
<comment type="function">
    <text evidence="11">Phosphoinositides-binding protein that induces the formation of planar or gently curved membrane structures. Binds to phosphoinositides, including to phosphatidylinositol 4,5-bisphosphate (PtdIns(4,5)P2) headgroups. There seems to be no clear preference for a specific phosphoinositide.</text>
</comment>
<dbReference type="PANTHER" id="PTHR14206:SF5">
    <property type="entry name" value="BRAIN-SPECIFIC ANGIOGENESIS INHIBITOR 1-ASSOCIATED PROTEIN 2-LIKE PROTEIN 2"/>
    <property type="match status" value="1"/>
</dbReference>
<dbReference type="PROSITE" id="PS50002">
    <property type="entry name" value="SH3"/>
    <property type="match status" value="1"/>
</dbReference>
<dbReference type="InterPro" id="IPR036028">
    <property type="entry name" value="SH3-like_dom_sf"/>
</dbReference>
<evidence type="ECO:0000256" key="2">
    <source>
        <dbReference type="ARBA" id="ARBA00004202"/>
    </source>
</evidence>
<dbReference type="GO" id="GO:0051764">
    <property type="term" value="P:actin crosslink formation"/>
    <property type="evidence" value="ECO:0007669"/>
    <property type="project" value="TreeGrafter"/>
</dbReference>
<keyword evidence="10" id="KW-0968">Cytoplasmic vesicle</keyword>
<dbReference type="Gene3D" id="1.20.1270.60">
    <property type="entry name" value="Arfaptin homology (AH) domain/BAR domain"/>
    <property type="match status" value="1"/>
</dbReference>
<dbReference type="SUPFAM" id="SSF50044">
    <property type="entry name" value="SH3-domain"/>
    <property type="match status" value="1"/>
</dbReference>
<dbReference type="GO" id="GO:0005886">
    <property type="term" value="C:plasma membrane"/>
    <property type="evidence" value="ECO:0007669"/>
    <property type="project" value="UniProtKB-SubCell"/>
</dbReference>
<evidence type="ECO:0000256" key="9">
    <source>
        <dbReference type="ARBA" id="ARBA00023136"/>
    </source>
</evidence>
<dbReference type="InterPro" id="IPR035593">
    <property type="entry name" value="Pinkbar_SH3"/>
</dbReference>
<protein>
    <recommendedName>
        <fullName evidence="12">BAR/IMD domain-containing adapter protein 2-like 2</fullName>
    </recommendedName>
    <alternativeName>
        <fullName evidence="14">Brain-specific angiogenesis inhibitor 1-associated protein 2-like protein 2</fullName>
    </alternativeName>
    <alternativeName>
        <fullName evidence="13">Planar intestinal- and kidney-specific BAR domain protein</fullName>
    </alternativeName>
</protein>
<dbReference type="PANTHER" id="PTHR14206">
    <property type="entry name" value="BRAIN-SPECIFIC ANGIOGENESIS INHIBITOR 1-ASSOCIATED PROTEIN 2"/>
    <property type="match status" value="1"/>
</dbReference>
<dbReference type="CDD" id="cd11914">
    <property type="entry name" value="SH3_BAIAP2L2"/>
    <property type="match status" value="1"/>
</dbReference>
<dbReference type="Proteomes" id="UP000585614">
    <property type="component" value="Unassembled WGS sequence"/>
</dbReference>
<keyword evidence="6" id="KW-0597">Phosphoprotein</keyword>
<dbReference type="Gene3D" id="2.30.30.40">
    <property type="entry name" value="SH3 Domains"/>
    <property type="match status" value="1"/>
</dbReference>
<keyword evidence="8" id="KW-0446">Lipid-binding</keyword>
<dbReference type="SUPFAM" id="SSF103657">
    <property type="entry name" value="BAR/IMD domain-like"/>
    <property type="match status" value="1"/>
</dbReference>
<name>A0A7J7WN65_RHIFE</name>
<dbReference type="GO" id="GO:0070161">
    <property type="term" value="C:anchoring junction"/>
    <property type="evidence" value="ECO:0007669"/>
    <property type="project" value="UniProtKB-SubCell"/>
</dbReference>
<feature type="compositionally biased region" description="Gly residues" evidence="16">
    <location>
        <begin position="319"/>
        <end position="332"/>
    </location>
</feature>
<dbReference type="FunFam" id="2.30.30.40:FF:000185">
    <property type="entry name" value="brain-specific angiogenesis inhibitor 1-associated protein 2-like protein 2"/>
    <property type="match status" value="1"/>
</dbReference>
<dbReference type="PROSITE" id="PS51338">
    <property type="entry name" value="IMD"/>
    <property type="match status" value="1"/>
</dbReference>
<dbReference type="InterPro" id="IPR030126">
    <property type="entry name" value="Baiap2l2_I-BAR_dom"/>
</dbReference>
<feature type="compositionally biased region" description="Low complexity" evidence="16">
    <location>
        <begin position="459"/>
        <end position="475"/>
    </location>
</feature>
<evidence type="ECO:0000259" key="18">
    <source>
        <dbReference type="PROSITE" id="PS51338"/>
    </source>
</evidence>
<dbReference type="InterPro" id="IPR027267">
    <property type="entry name" value="AH/BAR_dom_sf"/>
</dbReference>
<feature type="compositionally biased region" description="Polar residues" evidence="16">
    <location>
        <begin position="297"/>
        <end position="316"/>
    </location>
</feature>
<dbReference type="GO" id="GO:0051017">
    <property type="term" value="P:actin filament bundle assembly"/>
    <property type="evidence" value="ECO:0007669"/>
    <property type="project" value="TreeGrafter"/>
</dbReference>
<evidence type="ECO:0000256" key="4">
    <source>
        <dbReference type="ARBA" id="ARBA00022443"/>
    </source>
</evidence>
<gene>
    <name evidence="19" type="ORF">mRhiFer1_001367</name>
</gene>
<dbReference type="InterPro" id="IPR027681">
    <property type="entry name" value="IRSp53/IRTKS/Pinkbar"/>
</dbReference>
<evidence type="ECO:0000256" key="3">
    <source>
        <dbReference type="ARBA" id="ARBA00004282"/>
    </source>
</evidence>
<dbReference type="SMART" id="SM00326">
    <property type="entry name" value="SH3"/>
    <property type="match status" value="1"/>
</dbReference>
<feature type="region of interest" description="Disordered" evidence="16">
    <location>
        <begin position="221"/>
        <end position="334"/>
    </location>
</feature>
<feature type="domain" description="SH3" evidence="17">
    <location>
        <begin position="331"/>
        <end position="394"/>
    </location>
</feature>
<evidence type="ECO:0000259" key="17">
    <source>
        <dbReference type="PROSITE" id="PS50002"/>
    </source>
</evidence>
<accession>A0A7J7WN65</accession>
<proteinExistence type="predicted"/>
<evidence type="ECO:0000256" key="10">
    <source>
        <dbReference type="ARBA" id="ARBA00023329"/>
    </source>
</evidence>
<evidence type="ECO:0000256" key="13">
    <source>
        <dbReference type="ARBA" id="ARBA00077036"/>
    </source>
</evidence>
<evidence type="ECO:0000256" key="5">
    <source>
        <dbReference type="ARBA" id="ARBA00022475"/>
    </source>
</evidence>
<keyword evidence="5" id="KW-1003">Cell membrane</keyword>
<evidence type="ECO:0000313" key="19">
    <source>
        <dbReference type="EMBL" id="KAF6338875.1"/>
    </source>
</evidence>
<dbReference type="Pfam" id="PF08397">
    <property type="entry name" value="IMD"/>
    <property type="match status" value="1"/>
</dbReference>
<dbReference type="GO" id="GO:0030659">
    <property type="term" value="C:cytoplasmic vesicle membrane"/>
    <property type="evidence" value="ECO:0007669"/>
    <property type="project" value="UniProtKB-SubCell"/>
</dbReference>
<keyword evidence="9" id="KW-0472">Membrane</keyword>
<reference evidence="19 20" key="1">
    <citation type="journal article" date="2020" name="Nature">
        <title>Six reference-quality genomes reveal evolution of bat adaptations.</title>
        <authorList>
            <person name="Jebb D."/>
            <person name="Huang Z."/>
            <person name="Pippel M."/>
            <person name="Hughes G.M."/>
            <person name="Lavrichenko K."/>
            <person name="Devanna P."/>
            <person name="Winkler S."/>
            <person name="Jermiin L.S."/>
            <person name="Skirmuntt E.C."/>
            <person name="Katzourakis A."/>
            <person name="Burkitt-Gray L."/>
            <person name="Ray D.A."/>
            <person name="Sullivan K.A.M."/>
            <person name="Roscito J.G."/>
            <person name="Kirilenko B.M."/>
            <person name="Davalos L.M."/>
            <person name="Corthals A.P."/>
            <person name="Power M.L."/>
            <person name="Jones G."/>
            <person name="Ransome R.D."/>
            <person name="Dechmann D.K.N."/>
            <person name="Locatelli A.G."/>
            <person name="Puechmaille S.J."/>
            <person name="Fedrigo O."/>
            <person name="Jarvis E.D."/>
            <person name="Hiller M."/>
            <person name="Vernes S.C."/>
            <person name="Myers E.W."/>
            <person name="Teeling E.C."/>
        </authorList>
    </citation>
    <scope>NUCLEOTIDE SEQUENCE [LARGE SCALE GENOMIC DNA]</scope>
    <source>
        <strain evidence="19">MRhiFer1</strain>
        <tissue evidence="19">Lung</tissue>
    </source>
</reference>
<evidence type="ECO:0000256" key="14">
    <source>
        <dbReference type="ARBA" id="ARBA00080091"/>
    </source>
</evidence>
<feature type="compositionally biased region" description="Low complexity" evidence="16">
    <location>
        <begin position="533"/>
        <end position="542"/>
    </location>
</feature>
<evidence type="ECO:0000256" key="7">
    <source>
        <dbReference type="ARBA" id="ARBA00022949"/>
    </source>
</evidence>
<feature type="compositionally biased region" description="Polar residues" evidence="16">
    <location>
        <begin position="498"/>
        <end position="519"/>
    </location>
</feature>
<evidence type="ECO:0000256" key="6">
    <source>
        <dbReference type="ARBA" id="ARBA00022553"/>
    </source>
</evidence>
<comment type="caution">
    <text evidence="19">The sequence shown here is derived from an EMBL/GenBank/DDBJ whole genome shotgun (WGS) entry which is preliminary data.</text>
</comment>
<evidence type="ECO:0000256" key="8">
    <source>
        <dbReference type="ARBA" id="ARBA00023121"/>
    </source>
</evidence>
<dbReference type="GO" id="GO:0030838">
    <property type="term" value="P:positive regulation of actin filament polymerization"/>
    <property type="evidence" value="ECO:0007669"/>
    <property type="project" value="TreeGrafter"/>
</dbReference>
<dbReference type="CDD" id="cd07644">
    <property type="entry name" value="I-BAR_IMD_BAIAP2L2"/>
    <property type="match status" value="1"/>
</dbReference>
<evidence type="ECO:0000256" key="12">
    <source>
        <dbReference type="ARBA" id="ARBA00070316"/>
    </source>
</evidence>
<dbReference type="GO" id="GO:0008289">
    <property type="term" value="F:lipid binding"/>
    <property type="evidence" value="ECO:0007669"/>
    <property type="project" value="UniProtKB-KW"/>
</dbReference>
<comment type="subcellular location">
    <subcellularLocation>
        <location evidence="3">Cell junction</location>
    </subcellularLocation>
    <subcellularLocation>
        <location evidence="2">Cell membrane</location>
        <topology evidence="2">Peripheral membrane protein</topology>
    </subcellularLocation>
    <subcellularLocation>
        <location evidence="1">Cytoplasmic vesicle membrane</location>
    </subcellularLocation>
</comment>
<feature type="region of interest" description="Disordered" evidence="16">
    <location>
        <begin position="456"/>
        <end position="542"/>
    </location>
</feature>
<evidence type="ECO:0000256" key="16">
    <source>
        <dbReference type="SAM" id="MobiDB-lite"/>
    </source>
</evidence>
<dbReference type="OrthoDB" id="9944156at2759"/>
<evidence type="ECO:0000256" key="1">
    <source>
        <dbReference type="ARBA" id="ARBA00004156"/>
    </source>
</evidence>
<dbReference type="EMBL" id="JACAGC010000010">
    <property type="protein sequence ID" value="KAF6338875.1"/>
    <property type="molecule type" value="Genomic_DNA"/>
</dbReference>
<feature type="domain" description="IMD" evidence="18">
    <location>
        <begin position="1"/>
        <end position="239"/>
    </location>
</feature>
<dbReference type="GO" id="GO:0005829">
    <property type="term" value="C:cytosol"/>
    <property type="evidence" value="ECO:0007669"/>
    <property type="project" value="TreeGrafter"/>
</dbReference>
<dbReference type="GO" id="GO:0005654">
    <property type="term" value="C:nucleoplasm"/>
    <property type="evidence" value="ECO:0007669"/>
    <property type="project" value="TreeGrafter"/>
</dbReference>
<dbReference type="Pfam" id="PF14604">
    <property type="entry name" value="SH3_9"/>
    <property type="match status" value="1"/>
</dbReference>
<sequence>MAPEMDQFYRSTMAIYKSIMEQFNPALENLVYLGNNYLRAFHALSEAAEVYFSAIQKIGEQALQSSTSQILGEILVQMSDTQRHLNSDLQVVVETFHGDLLQHMEKNTKLDMQFIKDSRQHYEIEYRHRAANLEKCMSDLWRMERKRDKNVREMKESVNRLHAQMQAFVSESQRAAELEEKRRYRFLAEKHLLLSNTFLQFFGRARGVLQNRVLLWKEQSEASRSPSRAHSPGLLGPVLGPPYPSGRLTPTRLDMPQRPLGEFSSPRSRHGSGSYGPEPTEARSASQLEPDRRSLPRTPSASSLYTSTQRSRSNSFGERPGGSGSGGSGSGGTRRVRALVSHSEGANHTLLRFSAGDVVEVLVPEAQNGWLYGKLEGSSTSGWFPEAYVKPLEVPVNPMNALNPVTSMNPMNALNPVTSMNPMNALNPVTSMNPMNALNPVTSMNPMNALNPVTSMNSMNPLTPMTSMNPMSPMNELPSRSYPLRGSHSLDDLLDRPGNSTASSEYWDGQSRSRTQSRVPSRAPSPTPTPLPGSRRGSMGSMGVASDVKKLMSWEQHPPELFPRGTNPFATVKLRPTVTNDRSAPLIR</sequence>
<dbReference type="GO" id="GO:0007009">
    <property type="term" value="P:plasma membrane organization"/>
    <property type="evidence" value="ECO:0007669"/>
    <property type="project" value="InterPro"/>
</dbReference>
<dbReference type="FunFam" id="1.20.1270.60:FF:000056">
    <property type="entry name" value="brain-specific angiogenesis inhibitor 1-associated protein 2-like protein 2"/>
    <property type="match status" value="1"/>
</dbReference>
<dbReference type="InterPro" id="IPR013606">
    <property type="entry name" value="I-BAR_dom"/>
</dbReference>
<evidence type="ECO:0000256" key="15">
    <source>
        <dbReference type="PROSITE-ProRule" id="PRU00192"/>
    </source>
</evidence>
<dbReference type="AlphaFoldDB" id="A0A7J7WN65"/>
<evidence type="ECO:0000256" key="11">
    <source>
        <dbReference type="ARBA" id="ARBA00054355"/>
    </source>
</evidence>
<keyword evidence="7" id="KW-0965">Cell junction</keyword>
<evidence type="ECO:0000313" key="20">
    <source>
        <dbReference type="Proteomes" id="UP000585614"/>
    </source>
</evidence>
<organism evidence="19 20">
    <name type="scientific">Rhinolophus ferrumequinum</name>
    <name type="common">Greater horseshoe bat</name>
    <dbReference type="NCBI Taxonomy" id="59479"/>
    <lineage>
        <taxon>Eukaryota</taxon>
        <taxon>Metazoa</taxon>
        <taxon>Chordata</taxon>
        <taxon>Craniata</taxon>
        <taxon>Vertebrata</taxon>
        <taxon>Euteleostomi</taxon>
        <taxon>Mammalia</taxon>
        <taxon>Eutheria</taxon>
        <taxon>Laurasiatheria</taxon>
        <taxon>Chiroptera</taxon>
        <taxon>Yinpterochiroptera</taxon>
        <taxon>Rhinolophoidea</taxon>
        <taxon>Rhinolophidae</taxon>
        <taxon>Rhinolophinae</taxon>
        <taxon>Rhinolophus</taxon>
    </lineage>
</organism>
<keyword evidence="4 15" id="KW-0728">SH3 domain</keyword>